<dbReference type="EMBL" id="MU827321">
    <property type="protein sequence ID" value="KAJ7357492.1"/>
    <property type="molecule type" value="Genomic_DNA"/>
</dbReference>
<feature type="transmembrane region" description="Helical" evidence="1">
    <location>
        <begin position="12"/>
        <end position="33"/>
    </location>
</feature>
<keyword evidence="1" id="KW-1133">Transmembrane helix</keyword>
<sequence>MPGDTISISFGFRVLIALLVLVLGLVISISTCYKKECRIFRLKRHLRPVVKYKPVKVEMNASATARDKLSL</sequence>
<accession>A0A9W9YPM0</accession>
<organism evidence="2 3">
    <name type="scientific">Desmophyllum pertusum</name>
    <dbReference type="NCBI Taxonomy" id="174260"/>
    <lineage>
        <taxon>Eukaryota</taxon>
        <taxon>Metazoa</taxon>
        <taxon>Cnidaria</taxon>
        <taxon>Anthozoa</taxon>
        <taxon>Hexacorallia</taxon>
        <taxon>Scleractinia</taxon>
        <taxon>Caryophylliina</taxon>
        <taxon>Caryophylliidae</taxon>
        <taxon>Desmophyllum</taxon>
    </lineage>
</organism>
<gene>
    <name evidence="2" type="ORF">OS493_025008</name>
</gene>
<reference evidence="2" key="1">
    <citation type="submission" date="2023-01" db="EMBL/GenBank/DDBJ databases">
        <title>Genome assembly of the deep-sea coral Lophelia pertusa.</title>
        <authorList>
            <person name="Herrera S."/>
            <person name="Cordes E."/>
        </authorList>
    </citation>
    <scope>NUCLEOTIDE SEQUENCE</scope>
    <source>
        <strain evidence="2">USNM1676648</strain>
        <tissue evidence="2">Polyp</tissue>
    </source>
</reference>
<comment type="caution">
    <text evidence="2">The sequence shown here is derived from an EMBL/GenBank/DDBJ whole genome shotgun (WGS) entry which is preliminary data.</text>
</comment>
<evidence type="ECO:0000256" key="1">
    <source>
        <dbReference type="SAM" id="Phobius"/>
    </source>
</evidence>
<feature type="non-terminal residue" evidence="2">
    <location>
        <position position="71"/>
    </location>
</feature>
<keyword evidence="1" id="KW-0472">Membrane</keyword>
<keyword evidence="3" id="KW-1185">Reference proteome</keyword>
<name>A0A9W9YPM0_9CNID</name>
<evidence type="ECO:0000313" key="3">
    <source>
        <dbReference type="Proteomes" id="UP001163046"/>
    </source>
</evidence>
<proteinExistence type="predicted"/>
<dbReference type="Proteomes" id="UP001163046">
    <property type="component" value="Unassembled WGS sequence"/>
</dbReference>
<protein>
    <submittedName>
        <fullName evidence="2">Uncharacterized protein</fullName>
    </submittedName>
</protein>
<keyword evidence="1" id="KW-0812">Transmembrane</keyword>
<dbReference type="AlphaFoldDB" id="A0A9W9YPM0"/>
<evidence type="ECO:0000313" key="2">
    <source>
        <dbReference type="EMBL" id="KAJ7357492.1"/>
    </source>
</evidence>